<evidence type="ECO:0000313" key="1">
    <source>
        <dbReference type="EMBL" id="GAV02499.1"/>
    </source>
</evidence>
<sequence>MFLHLGNVATFKREENVFIFRKLHQGRNGATLTSDVARSEPPRQSDSHVMLKSVMSCCIAQCGNNHWTNAKRSVNKRPDAFSWNSFTSKYGTRLQDKKVQWMVSRRRLSDEDLRLVTASPASRVWMAGTNWACFRSFCFRCYTGISV</sequence>
<dbReference type="AlphaFoldDB" id="A0A1D1VV64"/>
<comment type="caution">
    <text evidence="1">The sequence shown here is derived from an EMBL/GenBank/DDBJ whole genome shotgun (WGS) entry which is preliminary data.</text>
</comment>
<reference evidence="1 2" key="1">
    <citation type="journal article" date="2016" name="Nat. Commun.">
        <title>Extremotolerant tardigrade genome and improved radiotolerance of human cultured cells by tardigrade-unique protein.</title>
        <authorList>
            <person name="Hashimoto T."/>
            <person name="Horikawa D.D."/>
            <person name="Saito Y."/>
            <person name="Kuwahara H."/>
            <person name="Kozuka-Hata H."/>
            <person name="Shin-I T."/>
            <person name="Minakuchi Y."/>
            <person name="Ohishi K."/>
            <person name="Motoyama A."/>
            <person name="Aizu T."/>
            <person name="Enomoto A."/>
            <person name="Kondo K."/>
            <person name="Tanaka S."/>
            <person name="Hara Y."/>
            <person name="Koshikawa S."/>
            <person name="Sagara H."/>
            <person name="Miura T."/>
            <person name="Yokobori S."/>
            <person name="Miyagawa K."/>
            <person name="Suzuki Y."/>
            <person name="Kubo T."/>
            <person name="Oyama M."/>
            <person name="Kohara Y."/>
            <person name="Fujiyama A."/>
            <person name="Arakawa K."/>
            <person name="Katayama T."/>
            <person name="Toyoda A."/>
            <person name="Kunieda T."/>
        </authorList>
    </citation>
    <scope>NUCLEOTIDE SEQUENCE [LARGE SCALE GENOMIC DNA]</scope>
    <source>
        <strain evidence="1 2">YOKOZUNA-1</strain>
    </source>
</reference>
<protein>
    <submittedName>
        <fullName evidence="1">Uncharacterized protein</fullName>
    </submittedName>
</protein>
<evidence type="ECO:0000313" key="2">
    <source>
        <dbReference type="Proteomes" id="UP000186922"/>
    </source>
</evidence>
<proteinExistence type="predicted"/>
<dbReference type="EMBL" id="BDGG01000008">
    <property type="protein sequence ID" value="GAV02499.1"/>
    <property type="molecule type" value="Genomic_DNA"/>
</dbReference>
<organism evidence="1 2">
    <name type="scientific">Ramazzottius varieornatus</name>
    <name type="common">Water bear</name>
    <name type="synonym">Tardigrade</name>
    <dbReference type="NCBI Taxonomy" id="947166"/>
    <lineage>
        <taxon>Eukaryota</taxon>
        <taxon>Metazoa</taxon>
        <taxon>Ecdysozoa</taxon>
        <taxon>Tardigrada</taxon>
        <taxon>Eutardigrada</taxon>
        <taxon>Parachela</taxon>
        <taxon>Hypsibioidea</taxon>
        <taxon>Ramazzottiidae</taxon>
        <taxon>Ramazzottius</taxon>
    </lineage>
</organism>
<name>A0A1D1VV64_RAMVA</name>
<gene>
    <name evidence="1" type="primary">RvY_13058</name>
    <name evidence="1" type="synonym">RvY_13058.1</name>
    <name evidence="1" type="ORF">RvY_13058-1</name>
</gene>
<dbReference type="Proteomes" id="UP000186922">
    <property type="component" value="Unassembled WGS sequence"/>
</dbReference>
<accession>A0A1D1VV64</accession>
<keyword evidence="2" id="KW-1185">Reference proteome</keyword>